<feature type="signal peptide" evidence="2">
    <location>
        <begin position="1"/>
        <end position="19"/>
    </location>
</feature>
<feature type="transmembrane region" description="Helical" evidence="1">
    <location>
        <begin position="369"/>
        <end position="387"/>
    </location>
</feature>
<dbReference type="InterPro" id="IPR025178">
    <property type="entry name" value="Lnb_N"/>
</dbReference>
<evidence type="ECO:0000259" key="3">
    <source>
        <dbReference type="Pfam" id="PF13387"/>
    </source>
</evidence>
<evidence type="ECO:0000256" key="2">
    <source>
        <dbReference type="SAM" id="SignalP"/>
    </source>
</evidence>
<feature type="domain" description="Lnb N-terminal periplasmic" evidence="3">
    <location>
        <begin position="41"/>
        <end position="174"/>
    </location>
</feature>
<feature type="transmembrane region" description="Helical" evidence="1">
    <location>
        <begin position="344"/>
        <end position="362"/>
    </location>
</feature>
<keyword evidence="1" id="KW-0472">Membrane</keyword>
<evidence type="ECO:0000259" key="4">
    <source>
        <dbReference type="Pfam" id="PF25221"/>
    </source>
</evidence>
<feature type="transmembrane region" description="Helical" evidence="1">
    <location>
        <begin position="273"/>
        <end position="293"/>
    </location>
</feature>
<feature type="domain" description="Lnb-like transmembrane" evidence="4">
    <location>
        <begin position="272"/>
        <end position="408"/>
    </location>
</feature>
<proteinExistence type="predicted"/>
<name>A0A259TV76_9BACT</name>
<sequence>MRFARLLLLLVLAASGAAAQPGRNLDALLAPEADPTPALSDSARVSLLTMLPGEEVYSAWGHSAFRIQDPATGLDKTYNYGTFDFNQPGFVVRFLRGHLDYILDTAPFENEVYKYQLFERPMIEQVLDVSPQTVRDLYAALEENAKPENRAYRYDFVRDNCSTRLVDMLDLALAASGEASSGVALAPPAPGPDGEPRTFRDMLNAYTEASPWLHLGTNLGIGVPADEVPTPREATFLPLDLMRAFDDATVDGRPLVAARDTVFWVPPPPEASFPWPLALAWALLAIALGATLWMRRHLRSDRLRRWGARADGVLFALAGLAGVVLLLMWFASDHSVTEANLELLWLWPTHLLAAFGLARLGLSGLWRGYAALAAVATLAVVLLWWLWPEPMHAAGIPLALLLAFRAGVRAFRPDL</sequence>
<comment type="caution">
    <text evidence="5">The sequence shown here is derived from an EMBL/GenBank/DDBJ whole genome shotgun (WGS) entry which is preliminary data.</text>
</comment>
<keyword evidence="6" id="KW-1185">Reference proteome</keyword>
<keyword evidence="1" id="KW-1133">Transmembrane helix</keyword>
<protein>
    <submittedName>
        <fullName evidence="5">Uncharacterized protein</fullName>
    </submittedName>
</protein>
<dbReference type="Proteomes" id="UP000216446">
    <property type="component" value="Unassembled WGS sequence"/>
</dbReference>
<feature type="transmembrane region" description="Helical" evidence="1">
    <location>
        <begin position="393"/>
        <end position="411"/>
    </location>
</feature>
<evidence type="ECO:0000313" key="5">
    <source>
        <dbReference type="EMBL" id="OZC01665.1"/>
    </source>
</evidence>
<feature type="transmembrane region" description="Helical" evidence="1">
    <location>
        <begin position="313"/>
        <end position="332"/>
    </location>
</feature>
<dbReference type="Pfam" id="PF13387">
    <property type="entry name" value="Lnb_N"/>
    <property type="match status" value="1"/>
</dbReference>
<keyword evidence="1" id="KW-0812">Transmembrane</keyword>
<evidence type="ECO:0000313" key="6">
    <source>
        <dbReference type="Proteomes" id="UP000216446"/>
    </source>
</evidence>
<reference evidence="5 6" key="1">
    <citation type="submission" date="2016-11" db="EMBL/GenBank/DDBJ databases">
        <title>Study of marine rhodopsin-containing bacteria.</title>
        <authorList>
            <person name="Yoshizawa S."/>
            <person name="Kumagai Y."/>
            <person name="Kogure K."/>
        </authorList>
    </citation>
    <scope>NUCLEOTIDE SEQUENCE [LARGE SCALE GENOMIC DNA]</scope>
    <source>
        <strain evidence="5 6">SG-29</strain>
    </source>
</reference>
<dbReference type="InParanoid" id="A0A259TV76"/>
<dbReference type="OrthoDB" id="319167at2"/>
<evidence type="ECO:0000256" key="1">
    <source>
        <dbReference type="SAM" id="Phobius"/>
    </source>
</evidence>
<gene>
    <name evidence="5" type="ORF">BSZ36_00915</name>
</gene>
<dbReference type="EMBL" id="MQWB01000001">
    <property type="protein sequence ID" value="OZC01665.1"/>
    <property type="molecule type" value="Genomic_DNA"/>
</dbReference>
<dbReference type="AlphaFoldDB" id="A0A259TV76"/>
<dbReference type="Pfam" id="PF25221">
    <property type="entry name" value="5TMH_Lnb"/>
    <property type="match status" value="1"/>
</dbReference>
<accession>A0A259TV76</accession>
<organism evidence="5 6">
    <name type="scientific">Rubricoccus marinus</name>
    <dbReference type="NCBI Taxonomy" id="716817"/>
    <lineage>
        <taxon>Bacteria</taxon>
        <taxon>Pseudomonadati</taxon>
        <taxon>Rhodothermota</taxon>
        <taxon>Rhodothermia</taxon>
        <taxon>Rhodothermales</taxon>
        <taxon>Rubricoccaceae</taxon>
        <taxon>Rubricoccus</taxon>
    </lineage>
</organism>
<dbReference type="InterPro" id="IPR057436">
    <property type="entry name" value="5TMH_Lnb"/>
</dbReference>
<feature type="chain" id="PRO_5012333611" evidence="2">
    <location>
        <begin position="20"/>
        <end position="415"/>
    </location>
</feature>
<dbReference type="RefSeq" id="WP_094545287.1">
    <property type="nucleotide sequence ID" value="NZ_MQWB01000001.1"/>
</dbReference>
<keyword evidence="2" id="KW-0732">Signal</keyword>